<gene>
    <name evidence="1" type="ORF">VP01_1639g3</name>
</gene>
<dbReference type="EMBL" id="LAVV01006436">
    <property type="protein sequence ID" value="KNZ59936.1"/>
    <property type="molecule type" value="Genomic_DNA"/>
</dbReference>
<evidence type="ECO:0000313" key="1">
    <source>
        <dbReference type="EMBL" id="KNZ59936.1"/>
    </source>
</evidence>
<evidence type="ECO:0000313" key="2">
    <source>
        <dbReference type="Proteomes" id="UP000037035"/>
    </source>
</evidence>
<comment type="caution">
    <text evidence="1">The sequence shown here is derived from an EMBL/GenBank/DDBJ whole genome shotgun (WGS) entry which is preliminary data.</text>
</comment>
<accession>A0A0L6VGP6</accession>
<dbReference type="AlphaFoldDB" id="A0A0L6VGP6"/>
<dbReference type="Proteomes" id="UP000037035">
    <property type="component" value="Unassembled WGS sequence"/>
</dbReference>
<proteinExistence type="predicted"/>
<sequence length="469" mass="54268">MVYRGITQLVRRSYMVLEYLHIRKLHHFYRNYIMREDPLAREDLLASLVRSVKQISVGPLKRICCCERDLLTLSTDPGSAHESFPGLPKPGPVSEVQKRLRRTLCSLLKKTETPDTSIEELYKHRQDLYYYSETLLLKIIVLLSSWALDTPWATSRPLLFRPLWNIYSTIYLWPFLAPFPCYFTKPRNLPKLSKTSSINPKNNLTTPNLIYGYFLAYFAVCVAGRNLSLASRLLKCPKQRKHVNIALLILKGSLLQRALFLLRKPMCAHCLHFGSGDYNVSKASLHRSFFLVNDSIRENQIDLQWALGSQQHQHLLSLLCLSYLILKKKSIKNKIICLIMLKIPPCSLVSFSCFSLGVTWGVQTPNLEQARYKRWILFMQYTSAFSILNPPYPPGLIHLEMGLLYFLSNQAKEGWYVHSARNLNRAPLIKRRKADRFWQNTRDIRILMITRLGFSLSVVFRLGGLNSSP</sequence>
<protein>
    <submittedName>
        <fullName evidence="1">Uncharacterized protein</fullName>
    </submittedName>
</protein>
<name>A0A0L6VGP6_9BASI</name>
<dbReference type="VEuPathDB" id="FungiDB:VP01_1639g3"/>
<keyword evidence="2" id="KW-1185">Reference proteome</keyword>
<reference evidence="1 2" key="1">
    <citation type="submission" date="2015-08" db="EMBL/GenBank/DDBJ databases">
        <title>Next Generation Sequencing and Analysis of the Genome of Puccinia sorghi L Schw, the Causal Agent of Maize Common Rust.</title>
        <authorList>
            <person name="Rochi L."/>
            <person name="Burguener G."/>
            <person name="Darino M."/>
            <person name="Turjanski A."/>
            <person name="Kreff E."/>
            <person name="Dieguez M.J."/>
            <person name="Sacco F."/>
        </authorList>
    </citation>
    <scope>NUCLEOTIDE SEQUENCE [LARGE SCALE GENOMIC DNA]</scope>
    <source>
        <strain evidence="1 2">RO10H11247</strain>
    </source>
</reference>
<organism evidence="1 2">
    <name type="scientific">Puccinia sorghi</name>
    <dbReference type="NCBI Taxonomy" id="27349"/>
    <lineage>
        <taxon>Eukaryota</taxon>
        <taxon>Fungi</taxon>
        <taxon>Dikarya</taxon>
        <taxon>Basidiomycota</taxon>
        <taxon>Pucciniomycotina</taxon>
        <taxon>Pucciniomycetes</taxon>
        <taxon>Pucciniales</taxon>
        <taxon>Pucciniaceae</taxon>
        <taxon>Puccinia</taxon>
    </lineage>
</organism>